<dbReference type="PANTHER" id="PTHR43181:SF1">
    <property type="entry name" value="2-C-METHYL-D-ERYTHRITOL 2,4-CYCLODIPHOSPHATE SYNTHASE, CHLOROPLASTIC"/>
    <property type="match status" value="1"/>
</dbReference>
<dbReference type="PANTHER" id="PTHR43181">
    <property type="entry name" value="2-C-METHYL-D-ERYTHRITOL 2,4-CYCLODIPHOSPHATE SYNTHASE, CHLOROPLASTIC"/>
    <property type="match status" value="1"/>
</dbReference>
<comment type="pathway">
    <text evidence="3">Isoprenoid biosynthesis; isopentenyl diphosphate biosynthesis via DXP pathway; isopentenyl diphosphate from 1-deoxy-D-xylulose 5-phosphate: step 4/6.</text>
</comment>
<evidence type="ECO:0000259" key="8">
    <source>
        <dbReference type="Pfam" id="PF02542"/>
    </source>
</evidence>
<sequence>IELPFEKGEAGYSDGDVLIHAVIDGLLGAAALGDIGSFFPPEDPGLKDISSRILLRRITSLIKDEKLRLVNLDCTVVLEAPKIRAFVPLIRKNLAEDLEIDEQYISIKGKTKEGLDQTGRGEAVEAYAVVLVDGAGYDLKP</sequence>
<comment type="cofactor">
    <cofactor evidence="2">
        <name>a divalent metal cation</name>
        <dbReference type="ChEBI" id="CHEBI:60240"/>
    </cofactor>
</comment>
<evidence type="ECO:0000256" key="7">
    <source>
        <dbReference type="ARBA" id="ARBA00023239"/>
    </source>
</evidence>
<accession>A0A0F8XCS9</accession>
<feature type="domain" description="2-C-methyl-D-erythritol 2,4-cyclodiphosphate synthase" evidence="8">
    <location>
        <begin position="1"/>
        <end position="132"/>
    </location>
</feature>
<dbReference type="InterPro" id="IPR020555">
    <property type="entry name" value="MECDP_synthase_CS"/>
</dbReference>
<name>A0A0F8XCS9_9ZZZZ</name>
<dbReference type="GO" id="GO:0008685">
    <property type="term" value="F:2-C-methyl-D-erythritol 2,4-cyclodiphosphate synthase activity"/>
    <property type="evidence" value="ECO:0007669"/>
    <property type="project" value="UniProtKB-EC"/>
</dbReference>
<dbReference type="AlphaFoldDB" id="A0A0F8XCS9"/>
<reference evidence="9" key="1">
    <citation type="journal article" date="2015" name="Nature">
        <title>Complex archaea that bridge the gap between prokaryotes and eukaryotes.</title>
        <authorList>
            <person name="Spang A."/>
            <person name="Saw J.H."/>
            <person name="Jorgensen S.L."/>
            <person name="Zaremba-Niedzwiedzka K."/>
            <person name="Martijn J."/>
            <person name="Lind A.E."/>
            <person name="van Eijk R."/>
            <person name="Schleper C."/>
            <person name="Guy L."/>
            <person name="Ettema T.J."/>
        </authorList>
    </citation>
    <scope>NUCLEOTIDE SEQUENCE</scope>
</reference>
<comment type="caution">
    <text evidence="9">The sequence shown here is derived from an EMBL/GenBank/DDBJ whole genome shotgun (WGS) entry which is preliminary data.</text>
</comment>
<evidence type="ECO:0000256" key="1">
    <source>
        <dbReference type="ARBA" id="ARBA00000200"/>
    </source>
</evidence>
<dbReference type="PROSITE" id="PS01350">
    <property type="entry name" value="ISPF"/>
    <property type="match status" value="1"/>
</dbReference>
<dbReference type="CDD" id="cd00554">
    <property type="entry name" value="MECDP_synthase"/>
    <property type="match status" value="1"/>
</dbReference>
<keyword evidence="7" id="KW-0456">Lyase</keyword>
<dbReference type="NCBIfam" id="TIGR00151">
    <property type="entry name" value="ispF"/>
    <property type="match status" value="1"/>
</dbReference>
<evidence type="ECO:0000256" key="5">
    <source>
        <dbReference type="ARBA" id="ARBA00022723"/>
    </source>
</evidence>
<keyword evidence="5" id="KW-0479">Metal-binding</keyword>
<dbReference type="GO" id="GO:0046872">
    <property type="term" value="F:metal ion binding"/>
    <property type="evidence" value="ECO:0007669"/>
    <property type="project" value="UniProtKB-KW"/>
</dbReference>
<protein>
    <recommendedName>
        <fullName evidence="4">2-C-methyl-D-erythritol 2,4-cyclodiphosphate synthase</fullName>
        <ecNumber evidence="4">4.6.1.12</ecNumber>
    </recommendedName>
</protein>
<evidence type="ECO:0000256" key="2">
    <source>
        <dbReference type="ARBA" id="ARBA00001968"/>
    </source>
</evidence>
<dbReference type="EMBL" id="LAZR01059831">
    <property type="protein sequence ID" value="KKK66962.1"/>
    <property type="molecule type" value="Genomic_DNA"/>
</dbReference>
<dbReference type="UniPathway" id="UPA00056">
    <property type="reaction ID" value="UER00095"/>
</dbReference>
<dbReference type="EC" id="4.6.1.12" evidence="4"/>
<keyword evidence="6" id="KW-0414">Isoprene biosynthesis</keyword>
<feature type="non-terminal residue" evidence="9">
    <location>
        <position position="1"/>
    </location>
</feature>
<evidence type="ECO:0000256" key="6">
    <source>
        <dbReference type="ARBA" id="ARBA00023229"/>
    </source>
</evidence>
<dbReference type="GO" id="GO:0019288">
    <property type="term" value="P:isopentenyl diphosphate biosynthetic process, methylerythritol 4-phosphate pathway"/>
    <property type="evidence" value="ECO:0007669"/>
    <property type="project" value="UniProtKB-UniPathway"/>
</dbReference>
<organism evidence="9">
    <name type="scientific">marine sediment metagenome</name>
    <dbReference type="NCBI Taxonomy" id="412755"/>
    <lineage>
        <taxon>unclassified sequences</taxon>
        <taxon>metagenomes</taxon>
        <taxon>ecological metagenomes</taxon>
    </lineage>
</organism>
<comment type="catalytic activity">
    <reaction evidence="1">
        <text>4-CDP-2-C-methyl-D-erythritol 2-phosphate = 2-C-methyl-D-erythritol 2,4-cyclic diphosphate + CMP</text>
        <dbReference type="Rhea" id="RHEA:23864"/>
        <dbReference type="ChEBI" id="CHEBI:57919"/>
        <dbReference type="ChEBI" id="CHEBI:58483"/>
        <dbReference type="ChEBI" id="CHEBI:60377"/>
        <dbReference type="EC" id="4.6.1.12"/>
    </reaction>
</comment>
<dbReference type="InterPro" id="IPR036571">
    <property type="entry name" value="MECDP_synthase_sf"/>
</dbReference>
<dbReference type="GO" id="GO:0016114">
    <property type="term" value="P:terpenoid biosynthetic process"/>
    <property type="evidence" value="ECO:0007669"/>
    <property type="project" value="InterPro"/>
</dbReference>
<evidence type="ECO:0000256" key="4">
    <source>
        <dbReference type="ARBA" id="ARBA00012579"/>
    </source>
</evidence>
<evidence type="ECO:0000256" key="3">
    <source>
        <dbReference type="ARBA" id="ARBA00004709"/>
    </source>
</evidence>
<dbReference type="InterPro" id="IPR003526">
    <property type="entry name" value="MECDP_synthase"/>
</dbReference>
<gene>
    <name evidence="9" type="ORF">LCGC14_2958820</name>
</gene>
<proteinExistence type="predicted"/>
<dbReference type="Gene3D" id="3.30.1330.50">
    <property type="entry name" value="2-C-methyl-D-erythritol 2,4-cyclodiphosphate synthase"/>
    <property type="match status" value="1"/>
</dbReference>
<evidence type="ECO:0000313" key="9">
    <source>
        <dbReference type="EMBL" id="KKK66962.1"/>
    </source>
</evidence>
<dbReference type="Pfam" id="PF02542">
    <property type="entry name" value="YgbB"/>
    <property type="match status" value="1"/>
</dbReference>
<dbReference type="SUPFAM" id="SSF69765">
    <property type="entry name" value="IpsF-like"/>
    <property type="match status" value="1"/>
</dbReference>